<keyword evidence="4" id="KW-0997">Cell inner membrane</keyword>
<dbReference type="Gene3D" id="1.10.3720.10">
    <property type="entry name" value="MetI-like"/>
    <property type="match status" value="1"/>
</dbReference>
<dbReference type="CDD" id="cd06261">
    <property type="entry name" value="TM_PBP2"/>
    <property type="match status" value="1"/>
</dbReference>
<keyword evidence="7 8" id="KW-0472">Membrane</keyword>
<evidence type="ECO:0000313" key="11">
    <source>
        <dbReference type="Proteomes" id="UP000319818"/>
    </source>
</evidence>
<evidence type="ECO:0000256" key="2">
    <source>
        <dbReference type="ARBA" id="ARBA00022448"/>
    </source>
</evidence>
<comment type="similarity">
    <text evidence="8">Belongs to the binding-protein-dependent transport system permease family.</text>
</comment>
<proteinExistence type="inferred from homology"/>
<evidence type="ECO:0000256" key="8">
    <source>
        <dbReference type="RuleBase" id="RU363032"/>
    </source>
</evidence>
<keyword evidence="2 8" id="KW-0813">Transport</keyword>
<dbReference type="PANTHER" id="PTHR43357">
    <property type="entry name" value="INNER MEMBRANE ABC TRANSPORTER PERMEASE PROTEIN YDCV"/>
    <property type="match status" value="1"/>
</dbReference>
<dbReference type="AlphaFoldDB" id="A0A543GG20"/>
<feature type="transmembrane region" description="Helical" evidence="8">
    <location>
        <begin position="63"/>
        <end position="84"/>
    </location>
</feature>
<keyword evidence="6 8" id="KW-1133">Transmembrane helix</keyword>
<name>A0A543GG20_9PSEU</name>
<reference evidence="10 11" key="1">
    <citation type="submission" date="2019-06" db="EMBL/GenBank/DDBJ databases">
        <title>Sequencing the genomes of 1000 actinobacteria strains.</title>
        <authorList>
            <person name="Klenk H.-P."/>
        </authorList>
    </citation>
    <scope>NUCLEOTIDE SEQUENCE [LARGE SCALE GENOMIC DNA]</scope>
    <source>
        <strain evidence="10 11">DSM 45511</strain>
    </source>
</reference>
<keyword evidence="5 8" id="KW-0812">Transmembrane</keyword>
<dbReference type="PANTHER" id="PTHR43357:SF4">
    <property type="entry name" value="INNER MEMBRANE ABC TRANSPORTER PERMEASE PROTEIN YDCV"/>
    <property type="match status" value="1"/>
</dbReference>
<dbReference type="InterPro" id="IPR000515">
    <property type="entry name" value="MetI-like"/>
</dbReference>
<dbReference type="SUPFAM" id="SSF161098">
    <property type="entry name" value="MetI-like"/>
    <property type="match status" value="1"/>
</dbReference>
<feature type="transmembrane region" description="Helical" evidence="8">
    <location>
        <begin position="235"/>
        <end position="254"/>
    </location>
</feature>
<dbReference type="GO" id="GO:0055085">
    <property type="term" value="P:transmembrane transport"/>
    <property type="evidence" value="ECO:0007669"/>
    <property type="project" value="InterPro"/>
</dbReference>
<evidence type="ECO:0000313" key="10">
    <source>
        <dbReference type="EMBL" id="TQM45030.1"/>
    </source>
</evidence>
<dbReference type="PROSITE" id="PS50928">
    <property type="entry name" value="ABC_TM1"/>
    <property type="match status" value="1"/>
</dbReference>
<feature type="transmembrane region" description="Helical" evidence="8">
    <location>
        <begin position="7"/>
        <end position="30"/>
    </location>
</feature>
<gene>
    <name evidence="10" type="ORF">FB388_2422</name>
</gene>
<keyword evidence="3" id="KW-1003">Cell membrane</keyword>
<evidence type="ECO:0000256" key="3">
    <source>
        <dbReference type="ARBA" id="ARBA00022475"/>
    </source>
</evidence>
<dbReference type="GO" id="GO:0005886">
    <property type="term" value="C:plasma membrane"/>
    <property type="evidence" value="ECO:0007669"/>
    <property type="project" value="UniProtKB-SubCell"/>
</dbReference>
<dbReference type="Pfam" id="PF00528">
    <property type="entry name" value="BPD_transp_1"/>
    <property type="match status" value="1"/>
</dbReference>
<feature type="transmembrane region" description="Helical" evidence="8">
    <location>
        <begin position="192"/>
        <end position="215"/>
    </location>
</feature>
<feature type="transmembrane region" description="Helical" evidence="8">
    <location>
        <begin position="131"/>
        <end position="151"/>
    </location>
</feature>
<evidence type="ECO:0000256" key="4">
    <source>
        <dbReference type="ARBA" id="ARBA00022519"/>
    </source>
</evidence>
<evidence type="ECO:0000256" key="5">
    <source>
        <dbReference type="ARBA" id="ARBA00022692"/>
    </source>
</evidence>
<organism evidence="10 11">
    <name type="scientific">Pseudonocardia cypriaca</name>
    <dbReference type="NCBI Taxonomy" id="882449"/>
    <lineage>
        <taxon>Bacteria</taxon>
        <taxon>Bacillati</taxon>
        <taxon>Actinomycetota</taxon>
        <taxon>Actinomycetes</taxon>
        <taxon>Pseudonocardiales</taxon>
        <taxon>Pseudonocardiaceae</taxon>
        <taxon>Pseudonocardia</taxon>
    </lineage>
</organism>
<protein>
    <submittedName>
        <fullName evidence="10">Putative spermidine/putrescine transport system permease protein</fullName>
    </submittedName>
</protein>
<feature type="transmembrane region" description="Helical" evidence="8">
    <location>
        <begin position="96"/>
        <end position="119"/>
    </location>
</feature>
<keyword evidence="11" id="KW-1185">Reference proteome</keyword>
<evidence type="ECO:0000256" key="1">
    <source>
        <dbReference type="ARBA" id="ARBA00004429"/>
    </source>
</evidence>
<dbReference type="InterPro" id="IPR035906">
    <property type="entry name" value="MetI-like_sf"/>
</dbReference>
<dbReference type="EMBL" id="VFPH01000001">
    <property type="protein sequence ID" value="TQM45030.1"/>
    <property type="molecule type" value="Genomic_DNA"/>
</dbReference>
<comment type="caution">
    <text evidence="10">The sequence shown here is derived from an EMBL/GenBank/DDBJ whole genome shotgun (WGS) entry which is preliminary data.</text>
</comment>
<comment type="subcellular location">
    <subcellularLocation>
        <location evidence="1">Cell inner membrane</location>
        <topology evidence="1">Multi-pass membrane protein</topology>
    </subcellularLocation>
    <subcellularLocation>
        <location evidence="8">Cell membrane</location>
        <topology evidence="8">Multi-pass membrane protein</topology>
    </subcellularLocation>
</comment>
<feature type="domain" description="ABC transmembrane type-1" evidence="9">
    <location>
        <begin position="61"/>
        <end position="255"/>
    </location>
</feature>
<sequence>MTLPRWLAVVGVLVFGFMLLPVALVVWMSVFDSEFLTFPPSGYSLRWFGELTRERGLFGGLRLSFVLALSTAVLSTALGLLAAIGLSRARLRRSALLENGFLLPLLIPAIVSGVAVYIYLYQLSWMLQVRLVPTLGALLLAHTMITLPWTFRLVHAGLASLGTDVERASLDLGRGPWQTLWRVTLPLLRPSLVGAFIFAFIFSFAELEISLFLISPGRITLPVAMVQYAEFRVDPTLAAVSTVQILLVGTLLAVSNRFIRFGQVLSGGVKG</sequence>
<accession>A0A543GG20</accession>
<dbReference type="RefSeq" id="WP_170225580.1">
    <property type="nucleotide sequence ID" value="NZ_VFPH01000001.1"/>
</dbReference>
<dbReference type="Proteomes" id="UP000319818">
    <property type="component" value="Unassembled WGS sequence"/>
</dbReference>
<evidence type="ECO:0000256" key="7">
    <source>
        <dbReference type="ARBA" id="ARBA00023136"/>
    </source>
</evidence>
<evidence type="ECO:0000256" key="6">
    <source>
        <dbReference type="ARBA" id="ARBA00022989"/>
    </source>
</evidence>
<evidence type="ECO:0000259" key="9">
    <source>
        <dbReference type="PROSITE" id="PS50928"/>
    </source>
</evidence>